<keyword evidence="2" id="KW-1185">Reference proteome</keyword>
<dbReference type="AlphaFoldDB" id="A0A1D1VZC2"/>
<dbReference type="Proteomes" id="UP000186922">
    <property type="component" value="Unassembled WGS sequence"/>
</dbReference>
<evidence type="ECO:0000313" key="1">
    <source>
        <dbReference type="EMBL" id="GAV06732.1"/>
    </source>
</evidence>
<gene>
    <name evidence="1" type="primary">RvY_16672-1</name>
    <name evidence="1" type="synonym">RvY_16672.1</name>
    <name evidence="1" type="ORF">RvY_16672</name>
</gene>
<evidence type="ECO:0000313" key="2">
    <source>
        <dbReference type="Proteomes" id="UP000186922"/>
    </source>
</evidence>
<accession>A0A1D1VZC2</accession>
<organism evidence="1 2">
    <name type="scientific">Ramazzottius varieornatus</name>
    <name type="common">Water bear</name>
    <name type="synonym">Tardigrade</name>
    <dbReference type="NCBI Taxonomy" id="947166"/>
    <lineage>
        <taxon>Eukaryota</taxon>
        <taxon>Metazoa</taxon>
        <taxon>Ecdysozoa</taxon>
        <taxon>Tardigrada</taxon>
        <taxon>Eutardigrada</taxon>
        <taxon>Parachela</taxon>
        <taxon>Hypsibioidea</taxon>
        <taxon>Ramazzottiidae</taxon>
        <taxon>Ramazzottius</taxon>
    </lineage>
</organism>
<proteinExistence type="predicted"/>
<comment type="caution">
    <text evidence="1">The sequence shown here is derived from an EMBL/GenBank/DDBJ whole genome shotgun (WGS) entry which is preliminary data.</text>
</comment>
<reference evidence="1 2" key="1">
    <citation type="journal article" date="2016" name="Nat. Commun.">
        <title>Extremotolerant tardigrade genome and improved radiotolerance of human cultured cells by tardigrade-unique protein.</title>
        <authorList>
            <person name="Hashimoto T."/>
            <person name="Horikawa D.D."/>
            <person name="Saito Y."/>
            <person name="Kuwahara H."/>
            <person name="Kozuka-Hata H."/>
            <person name="Shin-I T."/>
            <person name="Minakuchi Y."/>
            <person name="Ohishi K."/>
            <person name="Motoyama A."/>
            <person name="Aizu T."/>
            <person name="Enomoto A."/>
            <person name="Kondo K."/>
            <person name="Tanaka S."/>
            <person name="Hara Y."/>
            <person name="Koshikawa S."/>
            <person name="Sagara H."/>
            <person name="Miura T."/>
            <person name="Yokobori S."/>
            <person name="Miyagawa K."/>
            <person name="Suzuki Y."/>
            <person name="Kubo T."/>
            <person name="Oyama M."/>
            <person name="Kohara Y."/>
            <person name="Fujiyama A."/>
            <person name="Arakawa K."/>
            <person name="Katayama T."/>
            <person name="Toyoda A."/>
            <person name="Kunieda T."/>
        </authorList>
    </citation>
    <scope>NUCLEOTIDE SEQUENCE [LARGE SCALE GENOMIC DNA]</scope>
    <source>
        <strain evidence="1 2">YOKOZUNA-1</strain>
    </source>
</reference>
<dbReference type="EMBL" id="BDGG01000014">
    <property type="protein sequence ID" value="GAV06732.1"/>
    <property type="molecule type" value="Genomic_DNA"/>
</dbReference>
<name>A0A1D1VZC2_RAMVA</name>
<sequence>MDWWGGPWGDETNGDCDGNLKYRMDEKYRSPENCGLNDICLMSLTQRTNESDWMEYYFELERRCTTRKELTQFGAQTKFQKSCTEPFTNFTSSLRVVHCTCDSSYCNDWVYESLRGKLNGSTFEYFANRSRYFVPPDANGSRPNPLNDPLIVVKGGYSPIPMDRGLTTTVATSTVVNFKPEIEMGNASNPQGDIGKSRAVSLSVPYSLPYFCLFILLVRVVPLLLQL</sequence>
<protein>
    <submittedName>
        <fullName evidence="1">Uncharacterized protein</fullName>
    </submittedName>
</protein>